<reference evidence="1 2" key="1">
    <citation type="journal article" date="2012" name="Nat. Genet.">
        <title>The yak genome and adaptation to life at high altitude.</title>
        <authorList>
            <person name="Qiu Q."/>
            <person name="Zhang G."/>
            <person name="Ma T."/>
            <person name="Qian W."/>
            <person name="Wang J."/>
            <person name="Ye Z."/>
            <person name="Cao C."/>
            <person name="Hu Q."/>
            <person name="Kim J."/>
            <person name="Larkin D.M."/>
            <person name="Auvil L."/>
            <person name="Capitanu B."/>
            <person name="Ma J."/>
            <person name="Lewin H.A."/>
            <person name="Qian X."/>
            <person name="Lang Y."/>
            <person name="Zhou R."/>
            <person name="Wang L."/>
            <person name="Wang K."/>
            <person name="Xia J."/>
            <person name="Liao S."/>
            <person name="Pan S."/>
            <person name="Lu X."/>
            <person name="Hou H."/>
            <person name="Wang Y."/>
            <person name="Zang X."/>
            <person name="Yin Y."/>
            <person name="Ma H."/>
            <person name="Zhang J."/>
            <person name="Wang Z."/>
            <person name="Zhang Y."/>
            <person name="Zhang D."/>
            <person name="Yonezawa T."/>
            <person name="Hasegawa M."/>
            <person name="Zhong Y."/>
            <person name="Liu W."/>
            <person name="Zhang Y."/>
            <person name="Huang Z."/>
            <person name="Zhang S."/>
            <person name="Long R."/>
            <person name="Yang H."/>
            <person name="Wang J."/>
            <person name="Lenstra J.A."/>
            <person name="Cooper D.N."/>
            <person name="Wu Y."/>
            <person name="Wang J."/>
            <person name="Shi P."/>
            <person name="Wang J."/>
            <person name="Liu J."/>
        </authorList>
    </citation>
    <scope>NUCLEOTIDE SEQUENCE [LARGE SCALE GENOMIC DNA]</scope>
    <source>
        <strain evidence="2">yakQH1</strain>
    </source>
</reference>
<dbReference type="EMBL" id="JH883524">
    <property type="protein sequence ID" value="ELR46300.1"/>
    <property type="molecule type" value="Genomic_DNA"/>
</dbReference>
<evidence type="ECO:0008006" key="3">
    <source>
        <dbReference type="Google" id="ProtNLM"/>
    </source>
</evidence>
<protein>
    <recommendedName>
        <fullName evidence="3">Senescence-associated protein</fullName>
    </recommendedName>
</protein>
<organism evidence="1 2">
    <name type="scientific">Bos mutus</name>
    <name type="common">wild yak</name>
    <dbReference type="NCBI Taxonomy" id="72004"/>
    <lineage>
        <taxon>Eukaryota</taxon>
        <taxon>Metazoa</taxon>
        <taxon>Chordata</taxon>
        <taxon>Craniata</taxon>
        <taxon>Vertebrata</taxon>
        <taxon>Euteleostomi</taxon>
        <taxon>Mammalia</taxon>
        <taxon>Eutheria</taxon>
        <taxon>Laurasiatheria</taxon>
        <taxon>Artiodactyla</taxon>
        <taxon>Ruminantia</taxon>
        <taxon>Pecora</taxon>
        <taxon>Bovidae</taxon>
        <taxon>Bovinae</taxon>
        <taxon>Bos</taxon>
    </lineage>
</organism>
<dbReference type="PANTHER" id="PTHR33047:SF8">
    <property type="entry name" value="REGULATOR OF RDNA TRANSCRIPTION PROTEIN 15"/>
    <property type="match status" value="1"/>
</dbReference>
<evidence type="ECO:0000313" key="1">
    <source>
        <dbReference type="EMBL" id="ELR46300.1"/>
    </source>
</evidence>
<dbReference type="AlphaFoldDB" id="L8HPT4"/>
<gene>
    <name evidence="1" type="ORF">M91_06586</name>
</gene>
<dbReference type="PANTHER" id="PTHR33047">
    <property type="entry name" value="PROTEIN TAR1"/>
    <property type="match status" value="1"/>
</dbReference>
<proteinExistence type="predicted"/>
<dbReference type="Proteomes" id="UP000011080">
    <property type="component" value="Unassembled WGS sequence"/>
</dbReference>
<accession>L8HPT4</accession>
<name>L8HPT4_9CETA</name>
<sequence length="44" mass="4715">MIGRANIEGSKSDITINAWPPQASYPCGNFSDTSCLKPQRSEGS</sequence>
<evidence type="ECO:0000313" key="2">
    <source>
        <dbReference type="Proteomes" id="UP000011080"/>
    </source>
</evidence>
<dbReference type="InterPro" id="IPR052997">
    <property type="entry name" value="RRT15-like"/>
</dbReference>